<protein>
    <submittedName>
        <fullName evidence="1">Uncharacterized protein</fullName>
    </submittedName>
</protein>
<accession>A0ACC2JDZ4</accession>
<name>A0ACC2JDZ4_9PEZI</name>
<evidence type="ECO:0000313" key="1">
    <source>
        <dbReference type="EMBL" id="KAJ8125751.1"/>
    </source>
</evidence>
<keyword evidence="2" id="KW-1185">Reference proteome</keyword>
<organism evidence="1 2">
    <name type="scientific">Lasiodiplodia mahajangana</name>
    <dbReference type="NCBI Taxonomy" id="1108764"/>
    <lineage>
        <taxon>Eukaryota</taxon>
        <taxon>Fungi</taxon>
        <taxon>Dikarya</taxon>
        <taxon>Ascomycota</taxon>
        <taxon>Pezizomycotina</taxon>
        <taxon>Dothideomycetes</taxon>
        <taxon>Dothideomycetes incertae sedis</taxon>
        <taxon>Botryosphaeriales</taxon>
        <taxon>Botryosphaeriaceae</taxon>
        <taxon>Lasiodiplodia</taxon>
    </lineage>
</organism>
<dbReference type="EMBL" id="JAPUUL010002193">
    <property type="protein sequence ID" value="KAJ8125751.1"/>
    <property type="molecule type" value="Genomic_DNA"/>
</dbReference>
<comment type="caution">
    <text evidence="1">The sequence shown here is derived from an EMBL/GenBank/DDBJ whole genome shotgun (WGS) entry which is preliminary data.</text>
</comment>
<dbReference type="Proteomes" id="UP001153332">
    <property type="component" value="Unassembled WGS sequence"/>
</dbReference>
<sequence length="338" mass="37963">MSNLLRRATATALWLLASGLIYAYEFDAQSTGSRLMAPRSADSIKDVAKQLTADLMSMYNGNQPGQTPGLLPQPYYWWEAGALMGALIDYWYYTGDTTYNDITQQGMLHQVGPYNDFMPPNQTLTEGNDDQGFWGMAAMSAAEYNFQNPKSDQPQWLALAQAVFNTQAARWDTQYCNGGLRWQIFTWNNGFNYKNSISQACFFNLAARLALYTGNSTYADWAVKTWDWLAGVSFIDDTYRIYDGATVENNCTDITPYEFSYNVGAFLLGAAAMVEYSNKAGQKDDTSLWHERVDGLLNSTELIFFFGDDVNDKVMIEIACEPVDGRDDQVGALDLRSH</sequence>
<gene>
    <name evidence="1" type="ORF">O1611_g7887</name>
</gene>
<evidence type="ECO:0000313" key="2">
    <source>
        <dbReference type="Proteomes" id="UP001153332"/>
    </source>
</evidence>
<reference evidence="1" key="1">
    <citation type="submission" date="2022-12" db="EMBL/GenBank/DDBJ databases">
        <title>Genome Sequence of Lasiodiplodia mahajangana.</title>
        <authorList>
            <person name="Buettner E."/>
        </authorList>
    </citation>
    <scope>NUCLEOTIDE SEQUENCE</scope>
    <source>
        <strain evidence="1">VT137</strain>
    </source>
</reference>
<proteinExistence type="predicted"/>